<keyword evidence="1" id="KW-1133">Transmembrane helix</keyword>
<evidence type="ECO:0000313" key="2">
    <source>
        <dbReference type="EMBL" id="MPC23451.1"/>
    </source>
</evidence>
<evidence type="ECO:0000313" key="3">
    <source>
        <dbReference type="Proteomes" id="UP000324222"/>
    </source>
</evidence>
<accession>A0A5B7DP73</accession>
<dbReference type="Proteomes" id="UP000324222">
    <property type="component" value="Unassembled WGS sequence"/>
</dbReference>
<keyword evidence="1" id="KW-0812">Transmembrane</keyword>
<name>A0A5B7DP73_PORTR</name>
<feature type="transmembrane region" description="Helical" evidence="1">
    <location>
        <begin position="50"/>
        <end position="70"/>
    </location>
</feature>
<sequence length="71" mass="8618">MQCPIWFCKFLLFSEHSFEALIHCFTHFSLYLVCLPSFNYFFYCFLVLHFAIYIFVEKLGFLFASLLHIFL</sequence>
<gene>
    <name evidence="2" type="ORF">E2C01_016500</name>
</gene>
<comment type="caution">
    <text evidence="2">The sequence shown here is derived from an EMBL/GenBank/DDBJ whole genome shotgun (WGS) entry which is preliminary data.</text>
</comment>
<reference evidence="2" key="1">
    <citation type="submission" date="2019-05" db="EMBL/GenBank/DDBJ databases">
        <title>Another draft genome of Portunus trituberculatus and its Hox gene families provides insights of decapod evolution.</title>
        <authorList>
            <person name="Jeong J.-H."/>
            <person name="Song I."/>
            <person name="Kim S."/>
            <person name="Choi T."/>
            <person name="Kim D."/>
            <person name="Ryu S."/>
            <person name="Kim W."/>
        </authorList>
    </citation>
    <scope>NUCLEOTIDE SEQUENCE [LARGE SCALE GENOMIC DNA]</scope>
    <source>
        <tissue evidence="2">Muscle</tissue>
    </source>
</reference>
<dbReference type="AlphaFoldDB" id="A0A5B7DP73"/>
<dbReference type="EMBL" id="VSRR010001208">
    <property type="protein sequence ID" value="MPC23451.1"/>
    <property type="molecule type" value="Genomic_DNA"/>
</dbReference>
<protein>
    <submittedName>
        <fullName evidence="2">Uncharacterized protein</fullName>
    </submittedName>
</protein>
<evidence type="ECO:0000256" key="1">
    <source>
        <dbReference type="SAM" id="Phobius"/>
    </source>
</evidence>
<keyword evidence="3" id="KW-1185">Reference proteome</keyword>
<proteinExistence type="predicted"/>
<organism evidence="2 3">
    <name type="scientific">Portunus trituberculatus</name>
    <name type="common">Swimming crab</name>
    <name type="synonym">Neptunus trituberculatus</name>
    <dbReference type="NCBI Taxonomy" id="210409"/>
    <lineage>
        <taxon>Eukaryota</taxon>
        <taxon>Metazoa</taxon>
        <taxon>Ecdysozoa</taxon>
        <taxon>Arthropoda</taxon>
        <taxon>Crustacea</taxon>
        <taxon>Multicrustacea</taxon>
        <taxon>Malacostraca</taxon>
        <taxon>Eumalacostraca</taxon>
        <taxon>Eucarida</taxon>
        <taxon>Decapoda</taxon>
        <taxon>Pleocyemata</taxon>
        <taxon>Brachyura</taxon>
        <taxon>Eubrachyura</taxon>
        <taxon>Portunoidea</taxon>
        <taxon>Portunidae</taxon>
        <taxon>Portuninae</taxon>
        <taxon>Portunus</taxon>
    </lineage>
</organism>
<feature type="transmembrane region" description="Helical" evidence="1">
    <location>
        <begin position="20"/>
        <end position="43"/>
    </location>
</feature>
<keyword evidence="1" id="KW-0472">Membrane</keyword>